<comment type="caution">
    <text evidence="1">The sequence shown here is derived from an EMBL/GenBank/DDBJ whole genome shotgun (WGS) entry which is preliminary data.</text>
</comment>
<evidence type="ECO:0000313" key="2">
    <source>
        <dbReference type="Proteomes" id="UP000824156"/>
    </source>
</evidence>
<gene>
    <name evidence="1" type="ORF">H9853_06470</name>
</gene>
<proteinExistence type="predicted"/>
<accession>A0A9D1W8K3</accession>
<organism evidence="1 2">
    <name type="scientific">Candidatus Sphingobacterium stercoripullorum</name>
    <dbReference type="NCBI Taxonomy" id="2838759"/>
    <lineage>
        <taxon>Bacteria</taxon>
        <taxon>Pseudomonadati</taxon>
        <taxon>Bacteroidota</taxon>
        <taxon>Sphingobacteriia</taxon>
        <taxon>Sphingobacteriales</taxon>
        <taxon>Sphingobacteriaceae</taxon>
        <taxon>Sphingobacterium</taxon>
    </lineage>
</organism>
<feature type="non-terminal residue" evidence="1">
    <location>
        <position position="1"/>
    </location>
</feature>
<reference evidence="1" key="1">
    <citation type="journal article" date="2021" name="PeerJ">
        <title>Extensive microbial diversity within the chicken gut microbiome revealed by metagenomics and culture.</title>
        <authorList>
            <person name="Gilroy R."/>
            <person name="Ravi A."/>
            <person name="Getino M."/>
            <person name="Pursley I."/>
            <person name="Horton D.L."/>
            <person name="Alikhan N.F."/>
            <person name="Baker D."/>
            <person name="Gharbi K."/>
            <person name="Hall N."/>
            <person name="Watson M."/>
            <person name="Adriaenssens E.M."/>
            <person name="Foster-Nyarko E."/>
            <person name="Jarju S."/>
            <person name="Secka A."/>
            <person name="Antonio M."/>
            <person name="Oren A."/>
            <person name="Chaudhuri R.R."/>
            <person name="La Ragione R."/>
            <person name="Hildebrand F."/>
            <person name="Pallen M.J."/>
        </authorList>
    </citation>
    <scope>NUCLEOTIDE SEQUENCE</scope>
    <source>
        <strain evidence="1">1719</strain>
    </source>
</reference>
<dbReference type="EMBL" id="DXEZ01000178">
    <property type="protein sequence ID" value="HIX54651.1"/>
    <property type="molecule type" value="Genomic_DNA"/>
</dbReference>
<dbReference type="AlphaFoldDB" id="A0A9D1W8K3"/>
<sequence>SRPVVPGMSNPDTSKLVEQEATRIKAKQDAKELARIKYLEKQKLKNLQAKQEKRQSLAEELGVEEIPDGQTELQAKRIAEQQKRVEAIEALEAQTVEPLKATELAERHDSGKGSYSSAIRSALQLQGASRPEITKLLTSLNINLSVQLTKQDTANLLACLLTCNHSQLQALMANKKVPVVIKTIIKRLIEDEKLGNIETIEKLWDRIFGKGPMQLNLPEQQQLQTGIIPNVPVSREAYLIIRENLIK</sequence>
<evidence type="ECO:0000313" key="1">
    <source>
        <dbReference type="EMBL" id="HIX54651.1"/>
    </source>
</evidence>
<protein>
    <submittedName>
        <fullName evidence="1">Uncharacterized protein</fullName>
    </submittedName>
</protein>
<dbReference type="Proteomes" id="UP000824156">
    <property type="component" value="Unassembled WGS sequence"/>
</dbReference>
<name>A0A9D1W8K3_9SPHI</name>
<reference evidence="1" key="2">
    <citation type="submission" date="2021-04" db="EMBL/GenBank/DDBJ databases">
        <authorList>
            <person name="Gilroy R."/>
        </authorList>
    </citation>
    <scope>NUCLEOTIDE SEQUENCE</scope>
    <source>
        <strain evidence="1">1719</strain>
    </source>
</reference>